<sequence length="216" mass="24712">MRAELPETAVMTQRLSPERLRPYAIAVGGDLAASLDLYSWNTEISAALAATIGHVEVILRNAIHESLTVWSAREFSEPKWYLDAGHLLQARAIDDIRVAQRRAVRDRRHNETPGRVVAELSLGFWKYLLANHYDATLWRQALHEAFPGQERRRVIKDAIEVLHLSRNRIAHHEPMFNRPLADIQFTALELAGWICPVSRAWIERRCSVSSVLARRP</sequence>
<dbReference type="Proteomes" id="UP001519654">
    <property type="component" value="Unassembled WGS sequence"/>
</dbReference>
<dbReference type="InterPro" id="IPR011664">
    <property type="entry name" value="Abi_system_AbiD/AbiF-like"/>
</dbReference>
<accession>A0ABS5Z4C5</accession>
<evidence type="ECO:0000313" key="2">
    <source>
        <dbReference type="Proteomes" id="UP001519654"/>
    </source>
</evidence>
<comment type="caution">
    <text evidence="1">The sequence shown here is derived from an EMBL/GenBank/DDBJ whole genome shotgun (WGS) entry which is preliminary data.</text>
</comment>
<dbReference type="RefSeq" id="WP_215794911.1">
    <property type="nucleotide sequence ID" value="NZ_JAHKKG010000016.1"/>
</dbReference>
<dbReference type="Pfam" id="PF07751">
    <property type="entry name" value="Abi_2"/>
    <property type="match status" value="1"/>
</dbReference>
<name>A0ABS5Z4C5_9ACTN</name>
<protein>
    <submittedName>
        <fullName evidence="1">Abi family protein</fullName>
    </submittedName>
</protein>
<dbReference type="EMBL" id="JAHKKG010000016">
    <property type="protein sequence ID" value="MBU2669813.1"/>
    <property type="molecule type" value="Genomic_DNA"/>
</dbReference>
<organism evidence="1 2">
    <name type="scientific">Paractinoplanes bogorensis</name>
    <dbReference type="NCBI Taxonomy" id="1610840"/>
    <lineage>
        <taxon>Bacteria</taxon>
        <taxon>Bacillati</taxon>
        <taxon>Actinomycetota</taxon>
        <taxon>Actinomycetes</taxon>
        <taxon>Micromonosporales</taxon>
        <taxon>Micromonosporaceae</taxon>
        <taxon>Paractinoplanes</taxon>
    </lineage>
</organism>
<keyword evidence="2" id="KW-1185">Reference proteome</keyword>
<reference evidence="1 2" key="1">
    <citation type="submission" date="2021-06" db="EMBL/GenBank/DDBJ databases">
        <title>Actinoplanes lichenicola sp. nov., and Actinoplanes ovalisporus sp. nov., isolated from lichen in Thailand.</title>
        <authorList>
            <person name="Saeng-In P."/>
            <person name="Kanchanasin P."/>
            <person name="Yuki M."/>
            <person name="Kudo T."/>
            <person name="Ohkuma M."/>
            <person name="Phongsopitanun W."/>
            <person name="Tanasupawat S."/>
        </authorList>
    </citation>
    <scope>NUCLEOTIDE SEQUENCE [LARGE SCALE GENOMIC DNA]</scope>
    <source>
        <strain evidence="1 2">NBRC 110975</strain>
    </source>
</reference>
<gene>
    <name evidence="1" type="ORF">KOI35_40520</name>
</gene>
<evidence type="ECO:0000313" key="1">
    <source>
        <dbReference type="EMBL" id="MBU2669813.1"/>
    </source>
</evidence>
<proteinExistence type="predicted"/>